<dbReference type="PROSITE" id="PS51676">
    <property type="entry name" value="FF"/>
    <property type="match status" value="1"/>
</dbReference>
<dbReference type="SUPFAM" id="SSF81698">
    <property type="entry name" value="FF domain"/>
    <property type="match status" value="1"/>
</dbReference>
<dbReference type="PANTHER" id="PTHR43113:SF1">
    <property type="entry name" value="1,4-DIHYDROXY-2-NAPHTHOYL-COA SYNTHASE, PEROXISOMAL"/>
    <property type="match status" value="1"/>
</dbReference>
<comment type="caution">
    <text evidence="3">The sequence shown here is derived from an EMBL/GenBank/DDBJ whole genome shotgun (WGS) entry which is preliminary data.</text>
</comment>
<dbReference type="InterPro" id="IPR002713">
    <property type="entry name" value="FF_domain"/>
</dbReference>
<reference evidence="3 4" key="1">
    <citation type="journal article" date="2018" name="Proc. Natl. Acad. Sci. U.S.A.">
        <title>Draft genome sequence of Camellia sinensis var. sinensis provides insights into the evolution of the tea genome and tea quality.</title>
        <authorList>
            <person name="Wei C."/>
            <person name="Yang H."/>
            <person name="Wang S."/>
            <person name="Zhao J."/>
            <person name="Liu C."/>
            <person name="Gao L."/>
            <person name="Xia E."/>
            <person name="Lu Y."/>
            <person name="Tai Y."/>
            <person name="She G."/>
            <person name="Sun J."/>
            <person name="Cao H."/>
            <person name="Tong W."/>
            <person name="Gao Q."/>
            <person name="Li Y."/>
            <person name="Deng W."/>
            <person name="Jiang X."/>
            <person name="Wang W."/>
            <person name="Chen Q."/>
            <person name="Zhang S."/>
            <person name="Li H."/>
            <person name="Wu J."/>
            <person name="Wang P."/>
            <person name="Li P."/>
            <person name="Shi C."/>
            <person name="Zheng F."/>
            <person name="Jian J."/>
            <person name="Huang B."/>
            <person name="Shan D."/>
            <person name="Shi M."/>
            <person name="Fang C."/>
            <person name="Yue Y."/>
            <person name="Li F."/>
            <person name="Li D."/>
            <person name="Wei S."/>
            <person name="Han B."/>
            <person name="Jiang C."/>
            <person name="Yin Y."/>
            <person name="Xia T."/>
            <person name="Zhang Z."/>
            <person name="Bennetzen J.L."/>
            <person name="Zhao S."/>
            <person name="Wan X."/>
        </authorList>
    </citation>
    <scope>NUCLEOTIDE SEQUENCE [LARGE SCALE GENOMIC DNA]</scope>
    <source>
        <strain evidence="4">cv. Shuchazao</strain>
        <tissue evidence="3">Leaf</tissue>
    </source>
</reference>
<dbReference type="GO" id="GO:0005829">
    <property type="term" value="C:cytosol"/>
    <property type="evidence" value="ECO:0007669"/>
    <property type="project" value="TreeGrafter"/>
</dbReference>
<gene>
    <name evidence="3" type="ORF">TEA_010651</name>
</gene>
<evidence type="ECO:0000256" key="1">
    <source>
        <dbReference type="SAM" id="Coils"/>
    </source>
</evidence>
<dbReference type="Proteomes" id="UP000306102">
    <property type="component" value="Unassembled WGS sequence"/>
</dbReference>
<evidence type="ECO:0000313" key="4">
    <source>
        <dbReference type="Proteomes" id="UP000306102"/>
    </source>
</evidence>
<dbReference type="Gene3D" id="3.90.226.10">
    <property type="entry name" value="2-enoyl-CoA Hydratase, Chain A, domain 1"/>
    <property type="match status" value="1"/>
</dbReference>
<organism evidence="3 4">
    <name type="scientific">Camellia sinensis var. sinensis</name>
    <name type="common">China tea</name>
    <dbReference type="NCBI Taxonomy" id="542762"/>
    <lineage>
        <taxon>Eukaryota</taxon>
        <taxon>Viridiplantae</taxon>
        <taxon>Streptophyta</taxon>
        <taxon>Embryophyta</taxon>
        <taxon>Tracheophyta</taxon>
        <taxon>Spermatophyta</taxon>
        <taxon>Magnoliopsida</taxon>
        <taxon>eudicotyledons</taxon>
        <taxon>Gunneridae</taxon>
        <taxon>Pentapetalae</taxon>
        <taxon>asterids</taxon>
        <taxon>Ericales</taxon>
        <taxon>Theaceae</taxon>
        <taxon>Camellia</taxon>
    </lineage>
</organism>
<dbReference type="InterPro" id="IPR029045">
    <property type="entry name" value="ClpP/crotonase-like_dom_sf"/>
</dbReference>
<name>A0A4S4D7A3_CAMSN</name>
<sequence>MWFLARFYTAFEAKKMELANIVVPVNSNYNHLEKLEQETVKWCREILRNNSTAIRVLKSALNAVDDSHSTLQLVFEDLLERAREKEEKEAKKRQRFAKDFTDLLSTIKEITASSIWEESKQLFEKSSEYRSIGEDSFAKEVFEEHLVHLLEKAKEKERKREEEKVTD</sequence>
<dbReference type="SMART" id="SM00441">
    <property type="entry name" value="FF"/>
    <property type="match status" value="1"/>
</dbReference>
<evidence type="ECO:0000313" key="3">
    <source>
        <dbReference type="EMBL" id="THF97833.1"/>
    </source>
</evidence>
<evidence type="ECO:0000259" key="2">
    <source>
        <dbReference type="PROSITE" id="PS51676"/>
    </source>
</evidence>
<dbReference type="EMBL" id="SDRB02012418">
    <property type="protein sequence ID" value="THF97833.1"/>
    <property type="molecule type" value="Genomic_DNA"/>
</dbReference>
<dbReference type="FunFam" id="1.10.10.440:FF:000026">
    <property type="entry name" value="Pre-mRNA-processing protein 40A"/>
    <property type="match status" value="1"/>
</dbReference>
<dbReference type="SUPFAM" id="SSF52096">
    <property type="entry name" value="ClpP/crotonase"/>
    <property type="match status" value="1"/>
</dbReference>
<protein>
    <recommendedName>
        <fullName evidence="2">FF domain-containing protein</fullName>
    </recommendedName>
</protein>
<proteinExistence type="predicted"/>
<keyword evidence="4" id="KW-1185">Reference proteome</keyword>
<dbReference type="STRING" id="542762.A0A4S4D7A3"/>
<dbReference type="GO" id="GO:0009234">
    <property type="term" value="P:menaquinone biosynthetic process"/>
    <property type="evidence" value="ECO:0007669"/>
    <property type="project" value="TreeGrafter"/>
</dbReference>
<dbReference type="PANTHER" id="PTHR43113">
    <property type="entry name" value="NUCLEOSIDE-DIPHOSPHATE-SUGAR EPIMERASE"/>
    <property type="match status" value="1"/>
</dbReference>
<dbReference type="AlphaFoldDB" id="A0A4S4D7A3"/>
<dbReference type="GO" id="GO:0008935">
    <property type="term" value="F:1,4-dihydroxy-2-naphthoyl-CoA synthase activity"/>
    <property type="evidence" value="ECO:0007669"/>
    <property type="project" value="TreeGrafter"/>
</dbReference>
<dbReference type="InterPro" id="IPR036517">
    <property type="entry name" value="FF_domain_sf"/>
</dbReference>
<accession>A0A4S4D7A3</accession>
<dbReference type="Gene3D" id="1.10.10.440">
    <property type="entry name" value="FF domain"/>
    <property type="match status" value="1"/>
</dbReference>
<keyword evidence="1" id="KW-0175">Coiled coil</keyword>
<feature type="coiled-coil region" evidence="1">
    <location>
        <begin position="139"/>
        <end position="166"/>
    </location>
</feature>
<feature type="domain" description="FF" evidence="2">
    <location>
        <begin position="93"/>
        <end position="148"/>
    </location>
</feature>
<dbReference type="Pfam" id="PF01846">
    <property type="entry name" value="FF"/>
    <property type="match status" value="1"/>
</dbReference>